<proteinExistence type="inferred from homology"/>
<evidence type="ECO:0000256" key="2">
    <source>
        <dbReference type="ARBA" id="ARBA00023015"/>
    </source>
</evidence>
<protein>
    <submittedName>
        <fullName evidence="8">ECF subfamily RNA polymerase sigma-24 subunit</fullName>
    </submittedName>
</protein>
<evidence type="ECO:0000256" key="3">
    <source>
        <dbReference type="ARBA" id="ARBA00023082"/>
    </source>
</evidence>
<dbReference type="InterPro" id="IPR013325">
    <property type="entry name" value="RNA_pol_sigma_r2"/>
</dbReference>
<evidence type="ECO:0000256" key="1">
    <source>
        <dbReference type="ARBA" id="ARBA00010641"/>
    </source>
</evidence>
<dbReference type="Gene3D" id="1.10.1740.10">
    <property type="match status" value="1"/>
</dbReference>
<evidence type="ECO:0000259" key="6">
    <source>
        <dbReference type="Pfam" id="PF04542"/>
    </source>
</evidence>
<keyword evidence="5" id="KW-0804">Transcription</keyword>
<keyword evidence="4" id="KW-0238">DNA-binding</keyword>
<organism evidence="8 9">
    <name type="scientific">Gallaecimonas xiamenensis 3-C-1</name>
    <dbReference type="NCBI Taxonomy" id="745411"/>
    <lineage>
        <taxon>Bacteria</taxon>
        <taxon>Pseudomonadati</taxon>
        <taxon>Pseudomonadota</taxon>
        <taxon>Gammaproteobacteria</taxon>
        <taxon>Enterobacterales</taxon>
        <taxon>Gallaecimonadaceae</taxon>
        <taxon>Gallaecimonas</taxon>
    </lineage>
</organism>
<dbReference type="PATRIC" id="fig|745411.4.peg.235"/>
<evidence type="ECO:0000313" key="9">
    <source>
        <dbReference type="Proteomes" id="UP000006755"/>
    </source>
</evidence>
<dbReference type="eggNOG" id="COG1595">
    <property type="taxonomic scope" value="Bacteria"/>
</dbReference>
<dbReference type="GO" id="GO:0003677">
    <property type="term" value="F:DNA binding"/>
    <property type="evidence" value="ECO:0007669"/>
    <property type="project" value="UniProtKB-KW"/>
</dbReference>
<sequence>MQTQGDNVATGFAQTVDIRTLLDAIKGQRHAQHQLYQQFYGPVMRLAMAMMSNGEEAKDLVQDAFIKAFAQLANLQEPQRFGAWLKALTVNLALDRLRRQKKAQPLDDEFLVPDWDGGTQALASLADVEALLLTLGQLDRSLVWLHAVEGYEHSELAGLFAMKEAAVRQRYRRALAKLAQGAQKRGWQDAS</sequence>
<reference evidence="8 9" key="1">
    <citation type="journal article" date="2012" name="J. Bacteriol.">
        <title>Genome Sequence of Gallaecimonas xiamenensis Type Strain 3-C-1.</title>
        <authorList>
            <person name="Lai Q."/>
            <person name="Wang L."/>
            <person name="Wang W."/>
            <person name="Shao Z."/>
        </authorList>
    </citation>
    <scope>NUCLEOTIDE SEQUENCE [LARGE SCALE GENOMIC DNA]</scope>
    <source>
        <strain evidence="8 9">3-C-1</strain>
    </source>
</reference>
<dbReference type="AlphaFoldDB" id="K2J2Z5"/>
<gene>
    <name evidence="8" type="ORF">B3C1_01230</name>
</gene>
<dbReference type="InterPro" id="IPR013324">
    <property type="entry name" value="RNA_pol_sigma_r3/r4-like"/>
</dbReference>
<dbReference type="OrthoDB" id="6236508at2"/>
<feature type="domain" description="RNA polymerase sigma-70 region 2" evidence="6">
    <location>
        <begin position="35"/>
        <end position="102"/>
    </location>
</feature>
<dbReference type="Pfam" id="PF08281">
    <property type="entry name" value="Sigma70_r4_2"/>
    <property type="match status" value="1"/>
</dbReference>
<dbReference type="InterPro" id="IPR014284">
    <property type="entry name" value="RNA_pol_sigma-70_dom"/>
</dbReference>
<dbReference type="Gene3D" id="1.10.10.10">
    <property type="entry name" value="Winged helix-like DNA-binding domain superfamily/Winged helix DNA-binding domain"/>
    <property type="match status" value="1"/>
</dbReference>
<dbReference type="InterPro" id="IPR036388">
    <property type="entry name" value="WH-like_DNA-bd_sf"/>
</dbReference>
<comment type="caution">
    <text evidence="8">The sequence shown here is derived from an EMBL/GenBank/DDBJ whole genome shotgun (WGS) entry which is preliminary data.</text>
</comment>
<dbReference type="GO" id="GO:0006352">
    <property type="term" value="P:DNA-templated transcription initiation"/>
    <property type="evidence" value="ECO:0007669"/>
    <property type="project" value="InterPro"/>
</dbReference>
<dbReference type="SUPFAM" id="SSF88659">
    <property type="entry name" value="Sigma3 and sigma4 domains of RNA polymerase sigma factors"/>
    <property type="match status" value="1"/>
</dbReference>
<dbReference type="RefSeq" id="WP_008482371.1">
    <property type="nucleotide sequence ID" value="NZ_AMRI01000002.1"/>
</dbReference>
<dbReference type="SUPFAM" id="SSF88946">
    <property type="entry name" value="Sigma2 domain of RNA polymerase sigma factors"/>
    <property type="match status" value="1"/>
</dbReference>
<dbReference type="Proteomes" id="UP000006755">
    <property type="component" value="Unassembled WGS sequence"/>
</dbReference>
<keyword evidence="3" id="KW-0731">Sigma factor</keyword>
<keyword evidence="2" id="KW-0805">Transcription regulation</keyword>
<dbReference type="STRING" id="745411.B3C1_01230"/>
<dbReference type="InterPro" id="IPR007627">
    <property type="entry name" value="RNA_pol_sigma70_r2"/>
</dbReference>
<evidence type="ECO:0000256" key="4">
    <source>
        <dbReference type="ARBA" id="ARBA00023125"/>
    </source>
</evidence>
<dbReference type="InterPro" id="IPR013249">
    <property type="entry name" value="RNA_pol_sigma70_r4_t2"/>
</dbReference>
<accession>K2J2Z5</accession>
<comment type="similarity">
    <text evidence="1">Belongs to the sigma-70 factor family. ECF subfamily.</text>
</comment>
<evidence type="ECO:0000256" key="5">
    <source>
        <dbReference type="ARBA" id="ARBA00023163"/>
    </source>
</evidence>
<dbReference type="PANTHER" id="PTHR43133">
    <property type="entry name" value="RNA POLYMERASE ECF-TYPE SIGMA FACTO"/>
    <property type="match status" value="1"/>
</dbReference>
<dbReference type="PANTHER" id="PTHR43133:SF8">
    <property type="entry name" value="RNA POLYMERASE SIGMA FACTOR HI_1459-RELATED"/>
    <property type="match status" value="1"/>
</dbReference>
<evidence type="ECO:0000313" key="8">
    <source>
        <dbReference type="EMBL" id="EKE77391.1"/>
    </source>
</evidence>
<evidence type="ECO:0000259" key="7">
    <source>
        <dbReference type="Pfam" id="PF08281"/>
    </source>
</evidence>
<dbReference type="NCBIfam" id="TIGR02937">
    <property type="entry name" value="sigma70-ECF"/>
    <property type="match status" value="1"/>
</dbReference>
<dbReference type="GO" id="GO:0016987">
    <property type="term" value="F:sigma factor activity"/>
    <property type="evidence" value="ECO:0007669"/>
    <property type="project" value="UniProtKB-KW"/>
</dbReference>
<dbReference type="Pfam" id="PF04542">
    <property type="entry name" value="Sigma70_r2"/>
    <property type="match status" value="1"/>
</dbReference>
<name>K2J2Z5_9GAMM</name>
<dbReference type="EMBL" id="AMRI01000002">
    <property type="protein sequence ID" value="EKE77391.1"/>
    <property type="molecule type" value="Genomic_DNA"/>
</dbReference>
<keyword evidence="9" id="KW-1185">Reference proteome</keyword>
<dbReference type="InterPro" id="IPR039425">
    <property type="entry name" value="RNA_pol_sigma-70-like"/>
</dbReference>
<feature type="domain" description="RNA polymerase sigma factor 70 region 4 type 2" evidence="7">
    <location>
        <begin position="127"/>
        <end position="178"/>
    </location>
</feature>